<feature type="compositionally biased region" description="Low complexity" evidence="1">
    <location>
        <begin position="47"/>
        <end position="61"/>
    </location>
</feature>
<dbReference type="EMBL" id="OX459122">
    <property type="protein sequence ID" value="CAI9106844.1"/>
    <property type="molecule type" value="Genomic_DNA"/>
</dbReference>
<gene>
    <name evidence="2" type="ORF">OLC1_LOCUS15287</name>
</gene>
<dbReference type="PANTHER" id="PTHR33912:SF5">
    <property type="entry name" value="F22G5.17"/>
    <property type="match status" value="1"/>
</dbReference>
<dbReference type="AlphaFoldDB" id="A0AAV1DG47"/>
<dbReference type="Proteomes" id="UP001161247">
    <property type="component" value="Chromosome 5"/>
</dbReference>
<feature type="compositionally biased region" description="Basic residues" evidence="1">
    <location>
        <begin position="1"/>
        <end position="10"/>
    </location>
</feature>
<dbReference type="PANTHER" id="PTHR33912">
    <property type="entry name" value="OS01G0939400 PROTEIN"/>
    <property type="match status" value="1"/>
</dbReference>
<evidence type="ECO:0000313" key="3">
    <source>
        <dbReference type="Proteomes" id="UP001161247"/>
    </source>
</evidence>
<proteinExistence type="predicted"/>
<organism evidence="2 3">
    <name type="scientific">Oldenlandia corymbosa var. corymbosa</name>
    <dbReference type="NCBI Taxonomy" id="529605"/>
    <lineage>
        <taxon>Eukaryota</taxon>
        <taxon>Viridiplantae</taxon>
        <taxon>Streptophyta</taxon>
        <taxon>Embryophyta</taxon>
        <taxon>Tracheophyta</taxon>
        <taxon>Spermatophyta</taxon>
        <taxon>Magnoliopsida</taxon>
        <taxon>eudicotyledons</taxon>
        <taxon>Gunneridae</taxon>
        <taxon>Pentapetalae</taxon>
        <taxon>asterids</taxon>
        <taxon>lamiids</taxon>
        <taxon>Gentianales</taxon>
        <taxon>Rubiaceae</taxon>
        <taxon>Rubioideae</taxon>
        <taxon>Spermacoceae</taxon>
        <taxon>Hedyotis-Oldenlandia complex</taxon>
        <taxon>Oldenlandia</taxon>
    </lineage>
</organism>
<sequence>METHLPKSKSKPSMAAGKSPSRLQKCAPAALRLDAIRTGSTTKGHHSSSGSSSDASSSPSSLGAIPLLSPIALLSPFLDSPPPRLESEADSAAPVFARATDIIMGAQDMVDQVQGPPTPVFGAWQHPAASAEPPKLFALFHSQCSLVNPTQ</sequence>
<protein>
    <submittedName>
        <fullName evidence="2">OLC1v1006077C1</fullName>
    </submittedName>
</protein>
<accession>A0AAV1DG47</accession>
<feature type="region of interest" description="Disordered" evidence="1">
    <location>
        <begin position="1"/>
        <end position="61"/>
    </location>
</feature>
<evidence type="ECO:0000313" key="2">
    <source>
        <dbReference type="EMBL" id="CAI9106844.1"/>
    </source>
</evidence>
<name>A0AAV1DG47_OLDCO</name>
<evidence type="ECO:0000256" key="1">
    <source>
        <dbReference type="SAM" id="MobiDB-lite"/>
    </source>
</evidence>
<reference evidence="2" key="1">
    <citation type="submission" date="2023-03" db="EMBL/GenBank/DDBJ databases">
        <authorList>
            <person name="Julca I."/>
        </authorList>
    </citation>
    <scope>NUCLEOTIDE SEQUENCE</scope>
</reference>
<dbReference type="InterPro" id="IPR040381">
    <property type="entry name" value="At4g14450-like"/>
</dbReference>
<keyword evidence="3" id="KW-1185">Reference proteome</keyword>